<evidence type="ECO:0000313" key="3">
    <source>
        <dbReference type="EMBL" id="RAV10127.1"/>
    </source>
</evidence>
<dbReference type="Pfam" id="PF00535">
    <property type="entry name" value="Glycos_transf_2"/>
    <property type="match status" value="1"/>
</dbReference>
<proteinExistence type="predicted"/>
<feature type="region of interest" description="Disordered" evidence="1">
    <location>
        <begin position="530"/>
        <end position="556"/>
    </location>
</feature>
<dbReference type="Pfam" id="PF13489">
    <property type="entry name" value="Methyltransf_23"/>
    <property type="match status" value="1"/>
</dbReference>
<dbReference type="SUPFAM" id="SSF53448">
    <property type="entry name" value="Nucleotide-diphospho-sugar transferases"/>
    <property type="match status" value="1"/>
</dbReference>
<evidence type="ECO:0000259" key="2">
    <source>
        <dbReference type="Pfam" id="PF00535"/>
    </source>
</evidence>
<comment type="caution">
    <text evidence="3">The sequence shown here is derived from an EMBL/GenBank/DDBJ whole genome shotgun (WGS) entry which is preliminary data.</text>
</comment>
<dbReference type="AlphaFoldDB" id="A0A329LZL9"/>
<dbReference type="Gene3D" id="3.90.550.10">
    <property type="entry name" value="Spore Coat Polysaccharide Biosynthesis Protein SpsA, Chain A"/>
    <property type="match status" value="1"/>
</dbReference>
<dbReference type="Proteomes" id="UP000250369">
    <property type="component" value="Unassembled WGS sequence"/>
</dbReference>
<evidence type="ECO:0000313" key="4">
    <source>
        <dbReference type="Proteomes" id="UP000250369"/>
    </source>
</evidence>
<dbReference type="InterPro" id="IPR001173">
    <property type="entry name" value="Glyco_trans_2-like"/>
</dbReference>
<sequence>MHSIGESQMAWGERMDNEMLEDSAISRFFIKPGYTSRAKPEYFEDRYEEGSFVIYQPDVYKLAEVLGERFGCRYIVDIGCGNGKKLAELYPKFAIVGIDYGRNLDTCRQEYPFGTWLEHNLDTDDIVIPDEILSQAILVCADVIEHLVDPSHLLRNLKRMMDLSPACLLSTPDRDLSTPSGHLGPPINTAHVREWNLAELSELLHHDQFHVEFIGLTMNNHYNLEKKTILSIIGNNRLNKNALEEIKVAAILTAYNEEDIIYHSINRLLEQHIHVYVIENWSTDSTYEILSQFRSNPYFIGCERFPYEGPVPYFNWSQLLARVTAISRTIYADWYIHHDTDEIRASPWPEMNVREAIAYVDRMGFNAIDHTVIEFFPIGNHLPTEANHEADLKYFEFGKQESDFQQIKIWKNTGQPVVLADGGHNAWFEGRRVCPYKFLTKHYPFRSQLQAEKKIFQDRKARLAPEERAAGMHIHYDEYDPGHLFVRNPSELELYQEYDFNTKYLVERLSGIRLPKTPYRAAASLAPVPQATIPPRPIRRKKPLSNRMPKAKPPLLIRKPKGKPIFQFRKPIGKKPIRRTQAAIVNKYPKKRVMHNRPAKKPYRAFNVIQR</sequence>
<name>A0A329LZL9_9BACL</name>
<keyword evidence="4" id="KW-1185">Reference proteome</keyword>
<dbReference type="EMBL" id="QMFB01000045">
    <property type="protein sequence ID" value="RAV10127.1"/>
    <property type="molecule type" value="Genomic_DNA"/>
</dbReference>
<reference evidence="3 4" key="1">
    <citation type="journal article" date="2009" name="Int. J. Syst. Evol. Microbiol.">
        <title>Paenibacillus contaminans sp. nov., isolated from a contaminated laboratory plate.</title>
        <authorList>
            <person name="Chou J.H."/>
            <person name="Lee J.H."/>
            <person name="Lin M.C."/>
            <person name="Chang P.S."/>
            <person name="Arun A.B."/>
            <person name="Young C.C."/>
            <person name="Chen W.M."/>
        </authorList>
    </citation>
    <scope>NUCLEOTIDE SEQUENCE [LARGE SCALE GENOMIC DNA]</scope>
    <source>
        <strain evidence="3 4">CKOBP-6</strain>
    </source>
</reference>
<feature type="domain" description="Glycosyltransferase 2-like" evidence="2">
    <location>
        <begin position="251"/>
        <end position="297"/>
    </location>
</feature>
<dbReference type="InterPro" id="IPR029044">
    <property type="entry name" value="Nucleotide-diphossugar_trans"/>
</dbReference>
<organism evidence="3 4">
    <name type="scientific">Paenibacillus contaminans</name>
    <dbReference type="NCBI Taxonomy" id="450362"/>
    <lineage>
        <taxon>Bacteria</taxon>
        <taxon>Bacillati</taxon>
        <taxon>Bacillota</taxon>
        <taxon>Bacilli</taxon>
        <taxon>Bacillales</taxon>
        <taxon>Paenibacillaceae</taxon>
        <taxon>Paenibacillus</taxon>
    </lineage>
</organism>
<dbReference type="SUPFAM" id="SSF53335">
    <property type="entry name" value="S-adenosyl-L-methionine-dependent methyltransferases"/>
    <property type="match status" value="1"/>
</dbReference>
<dbReference type="InterPro" id="IPR029063">
    <property type="entry name" value="SAM-dependent_MTases_sf"/>
</dbReference>
<dbReference type="Gene3D" id="3.40.50.150">
    <property type="entry name" value="Vaccinia Virus protein VP39"/>
    <property type="match status" value="1"/>
</dbReference>
<dbReference type="CDD" id="cd00761">
    <property type="entry name" value="Glyco_tranf_GTA_type"/>
    <property type="match status" value="1"/>
</dbReference>
<evidence type="ECO:0000256" key="1">
    <source>
        <dbReference type="SAM" id="MobiDB-lite"/>
    </source>
</evidence>
<protein>
    <recommendedName>
        <fullName evidence="2">Glycosyltransferase 2-like domain-containing protein</fullName>
    </recommendedName>
</protein>
<gene>
    <name evidence="3" type="ORF">DQG23_38430</name>
</gene>
<accession>A0A329LZL9</accession>